<accession>A0ABR2GQZ2</accession>
<reference evidence="2 3" key="1">
    <citation type="submission" date="2024-04" db="EMBL/GenBank/DDBJ databases">
        <title>Tritrichomonas musculus Genome.</title>
        <authorList>
            <person name="Alves-Ferreira E."/>
            <person name="Grigg M."/>
            <person name="Lorenzi H."/>
            <person name="Galac M."/>
        </authorList>
    </citation>
    <scope>NUCLEOTIDE SEQUENCE [LARGE SCALE GENOMIC DNA]</scope>
    <source>
        <strain evidence="2 3">EAF2021</strain>
    </source>
</reference>
<dbReference type="Gene3D" id="3.80.10.10">
    <property type="entry name" value="Ribonuclease Inhibitor"/>
    <property type="match status" value="1"/>
</dbReference>
<evidence type="ECO:0008006" key="4">
    <source>
        <dbReference type="Google" id="ProtNLM"/>
    </source>
</evidence>
<protein>
    <recommendedName>
        <fullName evidence="4">Surface antigen BspA-like protein</fullName>
    </recommendedName>
</protein>
<evidence type="ECO:0000313" key="2">
    <source>
        <dbReference type="EMBL" id="KAK8836354.1"/>
    </source>
</evidence>
<dbReference type="InterPro" id="IPR032675">
    <property type="entry name" value="LRR_dom_sf"/>
</dbReference>
<dbReference type="Pfam" id="PF13306">
    <property type="entry name" value="LRR_5"/>
    <property type="match status" value="1"/>
</dbReference>
<keyword evidence="1" id="KW-0175">Coiled coil</keyword>
<dbReference type="EMBL" id="JAPFFF010000066">
    <property type="protein sequence ID" value="KAK8836354.1"/>
    <property type="molecule type" value="Genomic_DNA"/>
</dbReference>
<gene>
    <name evidence="2" type="ORF">M9Y10_039697</name>
</gene>
<feature type="coiled-coil region" evidence="1">
    <location>
        <begin position="21"/>
        <end position="52"/>
    </location>
</feature>
<dbReference type="Proteomes" id="UP001470230">
    <property type="component" value="Unassembled WGS sequence"/>
</dbReference>
<dbReference type="InterPro" id="IPR026906">
    <property type="entry name" value="LRR_5"/>
</dbReference>
<evidence type="ECO:0000313" key="3">
    <source>
        <dbReference type="Proteomes" id="UP001470230"/>
    </source>
</evidence>
<evidence type="ECO:0000256" key="1">
    <source>
        <dbReference type="SAM" id="Coils"/>
    </source>
</evidence>
<sequence length="262" mass="30490">MKPVIQTFRKIALKSLPMFKNKELNQIKSEKIQNLNQNEAKYQQNIQYLLKNSRYSIIDNDPKDKMCLKDAMSTNNTKMTRYLTRKLIYYNEIQYSLNEDGFTAVVLQQKTSKREIFIPRAINFESHEFIVTEICENAFLNSRHIERIDFPEDSEIKIFNKASFICCGIRSIKIPNSVVGIGEKSFFYCQSLTSVEFTKDSELKTIESFAFKSTPIKSIELPSKVSELKKSWLLGTDELNVVENNSNIINYQSKISAWQIRS</sequence>
<proteinExistence type="predicted"/>
<keyword evidence="3" id="KW-1185">Reference proteome</keyword>
<comment type="caution">
    <text evidence="2">The sequence shown here is derived from an EMBL/GenBank/DDBJ whole genome shotgun (WGS) entry which is preliminary data.</text>
</comment>
<organism evidence="2 3">
    <name type="scientific">Tritrichomonas musculus</name>
    <dbReference type="NCBI Taxonomy" id="1915356"/>
    <lineage>
        <taxon>Eukaryota</taxon>
        <taxon>Metamonada</taxon>
        <taxon>Parabasalia</taxon>
        <taxon>Tritrichomonadida</taxon>
        <taxon>Tritrichomonadidae</taxon>
        <taxon>Tritrichomonas</taxon>
    </lineage>
</organism>
<name>A0ABR2GQZ2_9EUKA</name>